<feature type="compositionally biased region" description="Basic and acidic residues" evidence="5">
    <location>
        <begin position="187"/>
        <end position="201"/>
    </location>
</feature>
<evidence type="ECO:0000256" key="3">
    <source>
        <dbReference type="ARBA" id="ARBA00023004"/>
    </source>
</evidence>
<evidence type="ECO:0000313" key="8">
    <source>
        <dbReference type="Proteomes" id="UP000646426"/>
    </source>
</evidence>
<evidence type="ECO:0000256" key="4">
    <source>
        <dbReference type="PROSITE-ProRule" id="PRU00433"/>
    </source>
</evidence>
<reference evidence="7" key="1">
    <citation type="journal article" date="2014" name="Int. J. Syst. Evol. Microbiol.">
        <title>Complete genome sequence of Corynebacterium casei LMG S-19264T (=DSM 44701T), isolated from a smear-ripened cheese.</title>
        <authorList>
            <consortium name="US DOE Joint Genome Institute (JGI-PGF)"/>
            <person name="Walter F."/>
            <person name="Albersmeier A."/>
            <person name="Kalinowski J."/>
            <person name="Ruckert C."/>
        </authorList>
    </citation>
    <scope>NUCLEOTIDE SEQUENCE</scope>
    <source>
        <strain evidence="7">KCTC 23077</strain>
    </source>
</reference>
<name>A0A918T2I2_9GAMM</name>
<dbReference type="GO" id="GO:0009055">
    <property type="term" value="F:electron transfer activity"/>
    <property type="evidence" value="ECO:0007669"/>
    <property type="project" value="InterPro"/>
</dbReference>
<proteinExistence type="predicted"/>
<keyword evidence="2 4" id="KW-0479">Metal-binding</keyword>
<evidence type="ECO:0000256" key="5">
    <source>
        <dbReference type="SAM" id="MobiDB-lite"/>
    </source>
</evidence>
<evidence type="ECO:0000256" key="1">
    <source>
        <dbReference type="ARBA" id="ARBA00022617"/>
    </source>
</evidence>
<evidence type="ECO:0000256" key="2">
    <source>
        <dbReference type="ARBA" id="ARBA00022723"/>
    </source>
</evidence>
<organism evidence="7 8">
    <name type="scientific">Cognatilysobacter bugurensis</name>
    <dbReference type="NCBI Taxonomy" id="543356"/>
    <lineage>
        <taxon>Bacteria</taxon>
        <taxon>Pseudomonadati</taxon>
        <taxon>Pseudomonadota</taxon>
        <taxon>Gammaproteobacteria</taxon>
        <taxon>Lysobacterales</taxon>
        <taxon>Lysobacteraceae</taxon>
        <taxon>Cognatilysobacter</taxon>
    </lineage>
</organism>
<dbReference type="Gene3D" id="1.10.760.10">
    <property type="entry name" value="Cytochrome c-like domain"/>
    <property type="match status" value="1"/>
</dbReference>
<dbReference type="Proteomes" id="UP000646426">
    <property type="component" value="Unassembled WGS sequence"/>
</dbReference>
<keyword evidence="1 4" id="KW-0349">Heme</keyword>
<reference evidence="7" key="2">
    <citation type="submission" date="2020-09" db="EMBL/GenBank/DDBJ databases">
        <authorList>
            <person name="Sun Q."/>
            <person name="Kim S."/>
        </authorList>
    </citation>
    <scope>NUCLEOTIDE SEQUENCE</scope>
    <source>
        <strain evidence="7">KCTC 23077</strain>
    </source>
</reference>
<dbReference type="GO" id="GO:0046872">
    <property type="term" value="F:metal ion binding"/>
    <property type="evidence" value="ECO:0007669"/>
    <property type="project" value="UniProtKB-KW"/>
</dbReference>
<evidence type="ECO:0000259" key="6">
    <source>
        <dbReference type="PROSITE" id="PS51007"/>
    </source>
</evidence>
<protein>
    <recommendedName>
        <fullName evidence="6">Cytochrome c domain-containing protein</fullName>
    </recommendedName>
</protein>
<dbReference type="GO" id="GO:0020037">
    <property type="term" value="F:heme binding"/>
    <property type="evidence" value="ECO:0007669"/>
    <property type="project" value="InterPro"/>
</dbReference>
<dbReference type="Pfam" id="PF13442">
    <property type="entry name" value="Cytochrome_CBB3"/>
    <property type="match status" value="1"/>
</dbReference>
<gene>
    <name evidence="7" type="ORF">GCM10007067_27000</name>
</gene>
<dbReference type="AlphaFoldDB" id="A0A918T2I2"/>
<sequence length="240" mass="25140">MHMQKRSRGLLAGATLGVIGTVLALCAGALAVAYSGVYDIAANRDHIAGVRWFLERTMHSSVQEHAQAPTREALAAVDITAGAGEYKSMCQQCHAGPGVDRAAWADGMTPLPPNMADAAREWSVGEVKWIVQHGLKYTGMPAFGADHDEATLWNIAAFVKQLPEMTPAQYRAYPEAHSHGAASTHGDTGEASEKAHSHDAASAHGSAAETSEPSHKTADGAEPHGEAGHPHPDGGHGPSH</sequence>
<dbReference type="InterPro" id="IPR036909">
    <property type="entry name" value="Cyt_c-like_dom_sf"/>
</dbReference>
<comment type="caution">
    <text evidence="7">The sequence shown here is derived from an EMBL/GenBank/DDBJ whole genome shotgun (WGS) entry which is preliminary data.</text>
</comment>
<accession>A0A918T2I2</accession>
<feature type="region of interest" description="Disordered" evidence="5">
    <location>
        <begin position="175"/>
        <end position="240"/>
    </location>
</feature>
<keyword evidence="3 4" id="KW-0408">Iron</keyword>
<dbReference type="SUPFAM" id="SSF46626">
    <property type="entry name" value="Cytochrome c"/>
    <property type="match status" value="1"/>
</dbReference>
<feature type="compositionally biased region" description="Basic and acidic residues" evidence="5">
    <location>
        <begin position="212"/>
        <end position="234"/>
    </location>
</feature>
<feature type="domain" description="Cytochrome c" evidence="6">
    <location>
        <begin position="77"/>
        <end position="163"/>
    </location>
</feature>
<feature type="compositionally biased region" description="Low complexity" evidence="5">
    <location>
        <begin position="202"/>
        <end position="211"/>
    </location>
</feature>
<evidence type="ECO:0000313" key="7">
    <source>
        <dbReference type="EMBL" id="GHA87608.1"/>
    </source>
</evidence>
<dbReference type="PROSITE" id="PS51007">
    <property type="entry name" value="CYTC"/>
    <property type="match status" value="1"/>
</dbReference>
<keyword evidence="8" id="KW-1185">Reference proteome</keyword>
<dbReference type="InterPro" id="IPR009056">
    <property type="entry name" value="Cyt_c-like_dom"/>
</dbReference>
<dbReference type="EMBL" id="BMYD01000005">
    <property type="protein sequence ID" value="GHA87608.1"/>
    <property type="molecule type" value="Genomic_DNA"/>
</dbReference>